<reference evidence="1" key="1">
    <citation type="submission" date="2021-04" db="EMBL/GenBank/DDBJ databases">
        <title>Genome based classification of Actinospica acidithermotolerans sp. nov., an actinobacterium isolated from an Indonesian hot spring.</title>
        <authorList>
            <person name="Kusuma A.B."/>
            <person name="Putra K.E."/>
            <person name="Nafisah S."/>
            <person name="Loh J."/>
            <person name="Nouioui I."/>
            <person name="Goodfellow M."/>
        </authorList>
    </citation>
    <scope>NUCLEOTIDE SEQUENCE</scope>
    <source>
        <strain evidence="1">DSM 45618</strain>
    </source>
</reference>
<dbReference type="EMBL" id="JAGSXH010000058">
    <property type="protein sequence ID" value="MBS2964711.1"/>
    <property type="molecule type" value="Genomic_DNA"/>
</dbReference>
<dbReference type="InterPro" id="IPR029465">
    <property type="entry name" value="ATPgrasp_TupA"/>
</dbReference>
<name>A0A8J7WLT0_9ACTN</name>
<accession>A0A8J7WLT0</accession>
<dbReference type="Proteomes" id="UP000677913">
    <property type="component" value="Unassembled WGS sequence"/>
</dbReference>
<dbReference type="AlphaFoldDB" id="A0A8J7WLT0"/>
<comment type="caution">
    <text evidence="1">The sequence shown here is derived from an EMBL/GenBank/DDBJ whole genome shotgun (WGS) entry which is preliminary data.</text>
</comment>
<protein>
    <recommendedName>
        <fullName evidence="3">Teichuronopeptide biosynthesis TupA-like protein</fullName>
    </recommendedName>
</protein>
<gene>
    <name evidence="1" type="ORF">KGA66_16760</name>
</gene>
<proteinExistence type="predicted"/>
<evidence type="ECO:0000313" key="1">
    <source>
        <dbReference type="EMBL" id="MBS2964711.1"/>
    </source>
</evidence>
<keyword evidence="2" id="KW-1185">Reference proteome</keyword>
<dbReference type="Pfam" id="PF14305">
    <property type="entry name" value="ATPgrasp_TupA"/>
    <property type="match status" value="1"/>
</dbReference>
<evidence type="ECO:0008006" key="3">
    <source>
        <dbReference type="Google" id="ProtNLM"/>
    </source>
</evidence>
<dbReference type="RefSeq" id="WP_211469073.1">
    <property type="nucleotide sequence ID" value="NZ_JAGSXH010000058.1"/>
</dbReference>
<organism evidence="1 2">
    <name type="scientific">Actinocrinis puniceicyclus</name>
    <dbReference type="NCBI Taxonomy" id="977794"/>
    <lineage>
        <taxon>Bacteria</taxon>
        <taxon>Bacillati</taxon>
        <taxon>Actinomycetota</taxon>
        <taxon>Actinomycetes</taxon>
        <taxon>Catenulisporales</taxon>
        <taxon>Actinospicaceae</taxon>
        <taxon>Actinocrinis</taxon>
    </lineage>
</organism>
<evidence type="ECO:0000313" key="2">
    <source>
        <dbReference type="Proteomes" id="UP000677913"/>
    </source>
</evidence>
<sequence>MNGVAQNLRGAARSTVYRLPAGLERRLLFSYYQRRLPRFGRPVTFSDKVNWRILNDRRPLLEWTCDKLAMKEYARKAGPDRLRVPRTIWSGADLGELTAVELPEHWVLKPNHRSGLIYFGSGKADLRELSAVTATWLDPFESSRLREWAYAKARALFLVEELLGPPGSPPPDYKIFVFDGEPDLIEMVNRYDGNQQRLYRTDWTPLEVLYGPQSIAPVAPRPPQLERMLDIARRLGEPFDFIRVDLYDVAGSIVFGELTAYPCGGLERFRPASFDVELGEKWRLPALRPAT</sequence>